<keyword evidence="6" id="KW-1185">Reference proteome</keyword>
<reference evidence="5" key="1">
    <citation type="submission" date="2019-08" db="EMBL/GenBank/DDBJ databases">
        <title>The improved chromosome-level genome for the pearl oyster Pinctada fucata martensii using PacBio sequencing and Hi-C.</title>
        <authorList>
            <person name="Zheng Z."/>
        </authorList>
    </citation>
    <scope>NUCLEOTIDE SEQUENCE</scope>
    <source>
        <strain evidence="5">ZZ-2019</strain>
        <tissue evidence="5">Adductor muscle</tissue>
    </source>
</reference>
<dbReference type="PROSITE" id="PS00763">
    <property type="entry name" value="GLUTATHIONE_PEROXID_2"/>
    <property type="match status" value="1"/>
</dbReference>
<keyword evidence="2 4" id="KW-0575">Peroxidase</keyword>
<evidence type="ECO:0000313" key="5">
    <source>
        <dbReference type="EMBL" id="KAK3097220.1"/>
    </source>
</evidence>
<organism evidence="5 6">
    <name type="scientific">Pinctada imbricata</name>
    <name type="common">Atlantic pearl-oyster</name>
    <name type="synonym">Pinctada martensii</name>
    <dbReference type="NCBI Taxonomy" id="66713"/>
    <lineage>
        <taxon>Eukaryota</taxon>
        <taxon>Metazoa</taxon>
        <taxon>Spiralia</taxon>
        <taxon>Lophotrochozoa</taxon>
        <taxon>Mollusca</taxon>
        <taxon>Bivalvia</taxon>
        <taxon>Autobranchia</taxon>
        <taxon>Pteriomorphia</taxon>
        <taxon>Pterioida</taxon>
        <taxon>Pterioidea</taxon>
        <taxon>Pteriidae</taxon>
        <taxon>Pinctada</taxon>
    </lineage>
</organism>
<dbReference type="InterPro" id="IPR036249">
    <property type="entry name" value="Thioredoxin-like_sf"/>
</dbReference>
<dbReference type="PROSITE" id="PS51355">
    <property type="entry name" value="GLUTATHIONE_PEROXID_3"/>
    <property type="match status" value="1"/>
</dbReference>
<dbReference type="GO" id="GO:0006979">
    <property type="term" value="P:response to oxidative stress"/>
    <property type="evidence" value="ECO:0007669"/>
    <property type="project" value="InterPro"/>
</dbReference>
<accession>A0AA88Y2P1</accession>
<gene>
    <name evidence="5" type="ORF">FSP39_007613</name>
</gene>
<dbReference type="Gene3D" id="3.40.30.10">
    <property type="entry name" value="Glutaredoxin"/>
    <property type="match status" value="1"/>
</dbReference>
<evidence type="ECO:0000313" key="6">
    <source>
        <dbReference type="Proteomes" id="UP001186944"/>
    </source>
</evidence>
<proteinExistence type="inferred from homology"/>
<comment type="caution">
    <text evidence="5">The sequence shown here is derived from an EMBL/GenBank/DDBJ whole genome shotgun (WGS) entry which is preliminary data.</text>
</comment>
<dbReference type="Pfam" id="PF00255">
    <property type="entry name" value="GSHPx"/>
    <property type="match status" value="1"/>
</dbReference>
<dbReference type="PRINTS" id="PR01011">
    <property type="entry name" value="GLUTPROXDASE"/>
</dbReference>
<dbReference type="InterPro" id="IPR029760">
    <property type="entry name" value="GPX_CS"/>
</dbReference>
<evidence type="ECO:0000256" key="1">
    <source>
        <dbReference type="ARBA" id="ARBA00006926"/>
    </source>
</evidence>
<dbReference type="PANTHER" id="PTHR11592">
    <property type="entry name" value="GLUTATHIONE PEROXIDASE"/>
    <property type="match status" value="1"/>
</dbReference>
<evidence type="ECO:0000256" key="2">
    <source>
        <dbReference type="ARBA" id="ARBA00022559"/>
    </source>
</evidence>
<name>A0AA88Y2P1_PINIB</name>
<dbReference type="GO" id="GO:0004601">
    <property type="term" value="F:peroxidase activity"/>
    <property type="evidence" value="ECO:0007669"/>
    <property type="project" value="UniProtKB-KW"/>
</dbReference>
<sequence length="199" mass="23097">MNALLQDLEGTKYDGKIKIVGFPCNQFKHQEPARNTTELLNGLRYVRPGEGYIPAFDLMNKSDVNGPKENPVYTYLKSTCRIPSAAKFRPRVSFWEPIRPSDIVWNFEKFVIDAAGRPLFRFLSPVEPLDVKEIMMQVSDNGKDDGKTVNGEQRYCRPSPEHGEKVQTSVLIKTELSWHRRLQLFRRERDLLFTAEYEE</sequence>
<evidence type="ECO:0000256" key="4">
    <source>
        <dbReference type="RuleBase" id="RU000499"/>
    </source>
</evidence>
<dbReference type="AlphaFoldDB" id="A0AA88Y2P1"/>
<dbReference type="EMBL" id="VSWD01000007">
    <property type="protein sequence ID" value="KAK3097220.1"/>
    <property type="molecule type" value="Genomic_DNA"/>
</dbReference>
<dbReference type="PANTHER" id="PTHR11592:SF78">
    <property type="entry name" value="GLUTATHIONE PEROXIDASE"/>
    <property type="match status" value="1"/>
</dbReference>
<dbReference type="InterPro" id="IPR000889">
    <property type="entry name" value="Glutathione_peroxidase"/>
</dbReference>
<dbReference type="Proteomes" id="UP001186944">
    <property type="component" value="Unassembled WGS sequence"/>
</dbReference>
<evidence type="ECO:0000256" key="3">
    <source>
        <dbReference type="ARBA" id="ARBA00023002"/>
    </source>
</evidence>
<keyword evidence="3 4" id="KW-0560">Oxidoreductase</keyword>
<dbReference type="SUPFAM" id="SSF52833">
    <property type="entry name" value="Thioredoxin-like"/>
    <property type="match status" value="1"/>
</dbReference>
<protein>
    <recommendedName>
        <fullName evidence="4">Glutathione peroxidase</fullName>
    </recommendedName>
</protein>
<comment type="similarity">
    <text evidence="1 4">Belongs to the glutathione peroxidase family.</text>
</comment>